<reference evidence="2 3" key="1">
    <citation type="journal article" date="2018" name="PLoS Genet.">
        <title>Population sequencing reveals clonal diversity and ancestral inbreeding in the grapevine cultivar Chardonnay.</title>
        <authorList>
            <person name="Roach M.J."/>
            <person name="Johnson D.L."/>
            <person name="Bohlmann J."/>
            <person name="van Vuuren H.J."/>
            <person name="Jones S.J."/>
            <person name="Pretorius I.S."/>
            <person name="Schmidt S.A."/>
            <person name="Borneman A.R."/>
        </authorList>
    </citation>
    <scope>NUCLEOTIDE SEQUENCE [LARGE SCALE GENOMIC DNA]</scope>
    <source>
        <strain evidence="3">cv. Chardonnay</strain>
        <tissue evidence="2">Leaf</tissue>
    </source>
</reference>
<accession>A0A438JN79</accession>
<feature type="domain" description="GAG-pre-integrase" evidence="1">
    <location>
        <begin position="99"/>
        <end position="163"/>
    </location>
</feature>
<organism evidence="2 3">
    <name type="scientific">Vitis vinifera</name>
    <name type="common">Grape</name>
    <dbReference type="NCBI Taxonomy" id="29760"/>
    <lineage>
        <taxon>Eukaryota</taxon>
        <taxon>Viridiplantae</taxon>
        <taxon>Streptophyta</taxon>
        <taxon>Embryophyta</taxon>
        <taxon>Tracheophyta</taxon>
        <taxon>Spermatophyta</taxon>
        <taxon>Magnoliopsida</taxon>
        <taxon>eudicotyledons</taxon>
        <taxon>Gunneridae</taxon>
        <taxon>Pentapetalae</taxon>
        <taxon>rosids</taxon>
        <taxon>Vitales</taxon>
        <taxon>Vitaceae</taxon>
        <taxon>Viteae</taxon>
        <taxon>Vitis</taxon>
    </lineage>
</organism>
<name>A0A438JN79_VITVI</name>
<dbReference type="InterPro" id="IPR025724">
    <property type="entry name" value="GAG-pre-integrase_dom"/>
</dbReference>
<proteinExistence type="predicted"/>
<dbReference type="Pfam" id="PF13976">
    <property type="entry name" value="gag_pre-integrs"/>
    <property type="match status" value="1"/>
</dbReference>
<evidence type="ECO:0000313" key="2">
    <source>
        <dbReference type="EMBL" id="RVX10384.1"/>
    </source>
</evidence>
<protein>
    <recommendedName>
        <fullName evidence="1">GAG-pre-integrase domain-containing protein</fullName>
    </recommendedName>
</protein>
<gene>
    <name evidence="2" type="ORF">CK203_016053</name>
</gene>
<comment type="caution">
    <text evidence="2">The sequence shown here is derived from an EMBL/GenBank/DDBJ whole genome shotgun (WGS) entry which is preliminary data.</text>
</comment>
<dbReference type="EMBL" id="QGNW01000035">
    <property type="protein sequence ID" value="RVX10384.1"/>
    <property type="molecule type" value="Genomic_DNA"/>
</dbReference>
<evidence type="ECO:0000259" key="1">
    <source>
        <dbReference type="Pfam" id="PF13976"/>
    </source>
</evidence>
<dbReference type="AlphaFoldDB" id="A0A438JN79"/>
<evidence type="ECO:0000313" key="3">
    <source>
        <dbReference type="Proteomes" id="UP000288805"/>
    </source>
</evidence>
<dbReference type="Proteomes" id="UP000288805">
    <property type="component" value="Unassembled WGS sequence"/>
</dbReference>
<sequence length="260" mass="29690">MLVFSIAKGFGMPSVKLIPRLESQHKQVRVQILGKELFHPSERLCLCDWARKSSSCDARRLYCWKFQVNGIPKYKEENQKIKIRFEITRMIGHGERKGGLYYLNTHWKISDSIPQAFITTNNPSKVDQIWLWHKWLGHPPFFILEKMFPTLFGKAKSHDFHCEGEIGGIEDKLSGIFPRNAPELPDSAAPEFSDSTPTVPVVPNVPALESSNESASAHKKFQQTPNEKLIVENLPLKFQPMNLRFSSKKGNTCCQQTPPN</sequence>